<feature type="domain" description="Leucine-binding protein" evidence="3">
    <location>
        <begin position="521"/>
        <end position="708"/>
    </location>
</feature>
<keyword evidence="5" id="KW-1185">Reference proteome</keyword>
<name>A0A835SX78_CHLIN</name>
<keyword evidence="1" id="KW-0732">Signal</keyword>
<organism evidence="4 5">
    <name type="scientific">Chlamydomonas incerta</name>
    <dbReference type="NCBI Taxonomy" id="51695"/>
    <lineage>
        <taxon>Eukaryota</taxon>
        <taxon>Viridiplantae</taxon>
        <taxon>Chlorophyta</taxon>
        <taxon>core chlorophytes</taxon>
        <taxon>Chlorophyceae</taxon>
        <taxon>CS clade</taxon>
        <taxon>Chlamydomonadales</taxon>
        <taxon>Chlamydomonadaceae</taxon>
        <taxon>Chlamydomonas</taxon>
    </lineage>
</organism>
<dbReference type="InterPro" id="IPR051010">
    <property type="entry name" value="BCAA_transport"/>
</dbReference>
<dbReference type="AlphaFoldDB" id="A0A835SX78"/>
<dbReference type="InterPro" id="IPR028082">
    <property type="entry name" value="Peripla_BP_I"/>
</dbReference>
<comment type="caution">
    <text evidence="4">The sequence shown here is derived from an EMBL/GenBank/DDBJ whole genome shotgun (WGS) entry which is preliminary data.</text>
</comment>
<dbReference type="PANTHER" id="PTHR30483:SF37">
    <property type="entry name" value="ABC TRANSPORTER SUBSTRATE-BINDING PROTEIN"/>
    <property type="match status" value="1"/>
</dbReference>
<dbReference type="Gene3D" id="3.40.50.2300">
    <property type="match status" value="2"/>
</dbReference>
<evidence type="ECO:0000259" key="3">
    <source>
        <dbReference type="Pfam" id="PF13458"/>
    </source>
</evidence>
<dbReference type="CDD" id="cd06268">
    <property type="entry name" value="PBP1_ABC_transporter_LIVBP-like"/>
    <property type="match status" value="1"/>
</dbReference>
<protein>
    <recommendedName>
        <fullName evidence="3">Leucine-binding protein domain-containing protein</fullName>
    </recommendedName>
</protein>
<dbReference type="OrthoDB" id="557047at2759"/>
<dbReference type="Proteomes" id="UP000650467">
    <property type="component" value="Unassembled WGS sequence"/>
</dbReference>
<feature type="compositionally biased region" description="Pro residues" evidence="2">
    <location>
        <begin position="442"/>
        <end position="456"/>
    </location>
</feature>
<gene>
    <name evidence="4" type="ORF">HXX76_011593</name>
</gene>
<sequence length="728" mass="78838">MAFVEDFNGGLQGRLWDLDVSTRDRFSYRLRNDSMVPGDQESIVGTLATQAYLQTPPMVVSASAAAGGAAELRIGKLVLPNHYGVNWFQMHGTPLLNIVYSTDNGRTWATPFSFRYNTWTKDAWSGDSSNNCTGRVELCPVAGSVNATLQLQGGLDIVTLRIEILCEPGISNGTTNPFVVDNLSLSGVTFIGMTDAEPRDDVPLVPYTPYFSSEQCKCALLELGSTGFERGFEALVWYPSETWITTERKRGGNVLPLHGAFMAVGGDESVPYAQAVLISRVLYAGPGASISVYVNLGGGGFCWPLAVGDLRSHDAWGLSWRSLKEGDSRELVPLKISGGRDPQYNRQGWVKVWVDLPFEDWTYFQLALTHLSYGAVGDGCASVLLVDTMRFNDVFLLVTIADWEAFKRSRQDVPPAQTTQTPMPHSPPHASSGDLSPTPAGAWPPPSRPSALPTPMPAGGRGGVPAPPLFRRALPPPVGLALGGVSTWRPTDTADAFNGAAMAIADRGFKVELVNFTMDCEDTLAAHLQAFVDEHKPAAIIGAFCGSYDGSRPRDTITRLQVPVISITSDALPDTNGGPYIWRSYLTIRMKMKSLMSGVYARYRNIAFVYDSVYSDWTDSAVASYQAAAGASGITVTATRHEYDRRTMDVAAVIAQALADKPDALFICVLTSQPKEDQAFIEAARAADPKLPLLMPNLYVWDETEQAMAVTGIDGRTTYPLLGGCEPA</sequence>
<evidence type="ECO:0000256" key="2">
    <source>
        <dbReference type="SAM" id="MobiDB-lite"/>
    </source>
</evidence>
<dbReference type="PANTHER" id="PTHR30483">
    <property type="entry name" value="LEUCINE-SPECIFIC-BINDING PROTEIN"/>
    <property type="match status" value="1"/>
</dbReference>
<dbReference type="Pfam" id="PF13458">
    <property type="entry name" value="Peripla_BP_6"/>
    <property type="match status" value="1"/>
</dbReference>
<dbReference type="EMBL" id="JAEHOC010000034">
    <property type="protein sequence ID" value="KAG2428475.1"/>
    <property type="molecule type" value="Genomic_DNA"/>
</dbReference>
<dbReference type="InterPro" id="IPR028081">
    <property type="entry name" value="Leu-bd"/>
</dbReference>
<feature type="region of interest" description="Disordered" evidence="2">
    <location>
        <begin position="411"/>
        <end position="470"/>
    </location>
</feature>
<reference evidence="4" key="1">
    <citation type="journal article" date="2020" name="bioRxiv">
        <title>Comparative genomics of Chlamydomonas.</title>
        <authorList>
            <person name="Craig R.J."/>
            <person name="Hasan A.R."/>
            <person name="Ness R.W."/>
            <person name="Keightley P.D."/>
        </authorList>
    </citation>
    <scope>NUCLEOTIDE SEQUENCE</scope>
    <source>
        <strain evidence="4">SAG 7.73</strain>
    </source>
</reference>
<evidence type="ECO:0000313" key="4">
    <source>
        <dbReference type="EMBL" id="KAG2428475.1"/>
    </source>
</evidence>
<dbReference type="SUPFAM" id="SSF53822">
    <property type="entry name" value="Periplasmic binding protein-like I"/>
    <property type="match status" value="1"/>
</dbReference>
<evidence type="ECO:0000256" key="1">
    <source>
        <dbReference type="ARBA" id="ARBA00022729"/>
    </source>
</evidence>
<proteinExistence type="predicted"/>
<accession>A0A835SX78</accession>
<evidence type="ECO:0000313" key="5">
    <source>
        <dbReference type="Proteomes" id="UP000650467"/>
    </source>
</evidence>